<keyword evidence="2" id="KW-1185">Reference proteome</keyword>
<name>A0A9P4LIY1_9PLEO</name>
<comment type="caution">
    <text evidence="1">The sequence shown here is derived from an EMBL/GenBank/DDBJ whole genome shotgun (WGS) entry which is preliminary data.</text>
</comment>
<accession>A0A9P4LIY1</accession>
<dbReference type="AlphaFoldDB" id="A0A9P4LIY1"/>
<organism evidence="1 2">
    <name type="scientific">Setomelanomma holmii</name>
    <dbReference type="NCBI Taxonomy" id="210430"/>
    <lineage>
        <taxon>Eukaryota</taxon>
        <taxon>Fungi</taxon>
        <taxon>Dikarya</taxon>
        <taxon>Ascomycota</taxon>
        <taxon>Pezizomycotina</taxon>
        <taxon>Dothideomycetes</taxon>
        <taxon>Pleosporomycetidae</taxon>
        <taxon>Pleosporales</taxon>
        <taxon>Pleosporineae</taxon>
        <taxon>Phaeosphaeriaceae</taxon>
        <taxon>Setomelanomma</taxon>
    </lineage>
</organism>
<gene>
    <name evidence="1" type="ORF">EK21DRAFT_103527</name>
</gene>
<dbReference type="Proteomes" id="UP000799777">
    <property type="component" value="Unassembled WGS sequence"/>
</dbReference>
<evidence type="ECO:0000313" key="2">
    <source>
        <dbReference type="Proteomes" id="UP000799777"/>
    </source>
</evidence>
<protein>
    <submittedName>
        <fullName evidence="1">Uncharacterized protein</fullName>
    </submittedName>
</protein>
<sequence length="270" mass="30107">MDYYQCSTGDLYLEIRRRRSIPFGTRDQLSEALHEDDEYRGADATTIKTEPLGLFVPRQLNLSHTSEFGQTVPANLLVNERIIYWQMNTFFPSLQLFFASGRSCTIDGGQLSGGIVGLDPHLRFRLTDCTNEEEGLLTKSLRPDKFASTNRGIKIKEAVIAQRTSIVTKLPRPAPNAPPPKFCAATIDREIHTVVGLRLEGMKQTAFIWAKAKIPSFESDRNWGDVRIAGLRNDVPAPVLTFPLHTMKPGSQTKVVVMNSLISRSMASIG</sequence>
<dbReference type="EMBL" id="ML978251">
    <property type="protein sequence ID" value="KAF2026027.1"/>
    <property type="molecule type" value="Genomic_DNA"/>
</dbReference>
<reference evidence="1" key="1">
    <citation type="journal article" date="2020" name="Stud. Mycol.">
        <title>101 Dothideomycetes genomes: a test case for predicting lifestyles and emergence of pathogens.</title>
        <authorList>
            <person name="Haridas S."/>
            <person name="Albert R."/>
            <person name="Binder M."/>
            <person name="Bloem J."/>
            <person name="Labutti K."/>
            <person name="Salamov A."/>
            <person name="Andreopoulos B."/>
            <person name="Baker S."/>
            <person name="Barry K."/>
            <person name="Bills G."/>
            <person name="Bluhm B."/>
            <person name="Cannon C."/>
            <person name="Castanera R."/>
            <person name="Culley D."/>
            <person name="Daum C."/>
            <person name="Ezra D."/>
            <person name="Gonzalez J."/>
            <person name="Henrissat B."/>
            <person name="Kuo A."/>
            <person name="Liang C."/>
            <person name="Lipzen A."/>
            <person name="Lutzoni F."/>
            <person name="Magnuson J."/>
            <person name="Mondo S."/>
            <person name="Nolan M."/>
            <person name="Ohm R."/>
            <person name="Pangilinan J."/>
            <person name="Park H.-J."/>
            <person name="Ramirez L."/>
            <person name="Alfaro M."/>
            <person name="Sun H."/>
            <person name="Tritt A."/>
            <person name="Yoshinaga Y."/>
            <person name="Zwiers L.-H."/>
            <person name="Turgeon B."/>
            <person name="Goodwin S."/>
            <person name="Spatafora J."/>
            <person name="Crous P."/>
            <person name="Grigoriev I."/>
        </authorList>
    </citation>
    <scope>NUCLEOTIDE SEQUENCE</scope>
    <source>
        <strain evidence="1">CBS 110217</strain>
    </source>
</reference>
<dbReference type="OrthoDB" id="5356769at2759"/>
<evidence type="ECO:0000313" key="1">
    <source>
        <dbReference type="EMBL" id="KAF2026027.1"/>
    </source>
</evidence>
<proteinExistence type="predicted"/>